<name>A0ABV9HUQ9_9FLAO</name>
<accession>A0ABV9HUQ9</accession>
<dbReference type="InterPro" id="IPR014001">
    <property type="entry name" value="Helicase_ATP-bd"/>
</dbReference>
<evidence type="ECO:0000259" key="2">
    <source>
        <dbReference type="PROSITE" id="PS51192"/>
    </source>
</evidence>
<dbReference type="PROSITE" id="PS51192">
    <property type="entry name" value="HELICASE_ATP_BIND_1"/>
    <property type="match status" value="1"/>
</dbReference>
<evidence type="ECO:0000313" key="4">
    <source>
        <dbReference type="Proteomes" id="UP001596043"/>
    </source>
</evidence>
<keyword evidence="1" id="KW-0472">Membrane</keyword>
<sequence>MISLQKTFQFKYTWRTYQHRFLEGFESHIEDGHLHVVAPPGSGKTVLGLEMIRRVDQKTLILAPTLTIRNQWQERMYECFVAKESCNIPLSRNIKQPAHITFSTYQSLHTFYKNEMESDGEKLVAFFAKAGIKNIVLDEAHHLKNEWWKPLFALKVLPNCILIALTATPPYDSEQREIAKYFELCGSIDVEIGVPELVKEGNLCPHQDYIYFSQPDEAQVQYIIAYRVKLMAFINALVDDVDFKNFILQHPFYAQTANVLEAIYDHSDLYAGMLIYLHAAKTDIPLEKLAVLGIKNKKAVIPAFTYTWVTSLLQPLLVEFRETLFEHEALLSSIEKELRKIGAFHKKRVHLEGKNELYKSLAQSPNKLKSIQEIVAFESAQLNTNLRAVVLADYIRKEFLDTPDDQLDSINKLGVVPIFKYLQASLQRDPENWQAINRQEKLAVLTGSLVIIHDRLRSHIDAAIPADYYSLSPMGVTDFFILTPTDKGKSQIVSVMTTLFEKGHIEVLVGTTSLLGEGWDAPAINTLVLASYVGSFVMSNQMRGRAIRVHAKNPDKVASVWHLACIDPTVADGGEDIAKLYKRFEAFCGISLEGTPFIENGVDRFAIPEEHLNKERLNEQMFFLAAQRHEVKKRWDVAIAKGNILVRELKINLENLKSKSGQKKVYYKDVVKYSFIQLITMATFTLPELFFKNIGTFFSRGVLYFFYAVLSGLAILFLPKTYKAVLLYIKYGRIDKQLYKIGQVLLKTMRDKQQVTTPESQTQLCIEKFDTGEVSCFIRGATAKEELLFVNNLEEIVQKIDNPRYMIAQSGWLQRRFGFSNYFAVPSVFAERKEDALLFFNYWKIYKGAATLIFTRNPEGRKKLLKARFHYLNTEGGFKTKTAAIWK</sequence>
<keyword evidence="3" id="KW-0067">ATP-binding</keyword>
<dbReference type="InterPro" id="IPR006935">
    <property type="entry name" value="Helicase/UvrB_N"/>
</dbReference>
<dbReference type="InterPro" id="IPR050742">
    <property type="entry name" value="Helicase_Restrict-Modif_Enz"/>
</dbReference>
<dbReference type="CDD" id="cd18785">
    <property type="entry name" value="SF2_C"/>
    <property type="match status" value="1"/>
</dbReference>
<keyword evidence="3" id="KW-0378">Hydrolase</keyword>
<keyword evidence="3" id="KW-0547">Nucleotide-binding</keyword>
<dbReference type="GO" id="GO:0004386">
    <property type="term" value="F:helicase activity"/>
    <property type="evidence" value="ECO:0007669"/>
    <property type="project" value="UniProtKB-KW"/>
</dbReference>
<evidence type="ECO:0000256" key="1">
    <source>
        <dbReference type="SAM" id="Phobius"/>
    </source>
</evidence>
<proteinExistence type="predicted"/>
<dbReference type="SMART" id="SM00487">
    <property type="entry name" value="DEXDc"/>
    <property type="match status" value="1"/>
</dbReference>
<keyword evidence="4" id="KW-1185">Reference proteome</keyword>
<organism evidence="3 4">
    <name type="scientific">Dokdonia ponticola</name>
    <dbReference type="NCBI Taxonomy" id="2041041"/>
    <lineage>
        <taxon>Bacteria</taxon>
        <taxon>Pseudomonadati</taxon>
        <taxon>Bacteroidota</taxon>
        <taxon>Flavobacteriia</taxon>
        <taxon>Flavobacteriales</taxon>
        <taxon>Flavobacteriaceae</taxon>
        <taxon>Dokdonia</taxon>
    </lineage>
</organism>
<keyword evidence="3" id="KW-0347">Helicase</keyword>
<keyword evidence="1" id="KW-0812">Transmembrane</keyword>
<dbReference type="SUPFAM" id="SSF52540">
    <property type="entry name" value="P-loop containing nucleoside triphosphate hydrolases"/>
    <property type="match status" value="1"/>
</dbReference>
<dbReference type="PANTHER" id="PTHR47396">
    <property type="entry name" value="TYPE I RESTRICTION ENZYME ECOKI R PROTEIN"/>
    <property type="match status" value="1"/>
</dbReference>
<dbReference type="PANTHER" id="PTHR47396:SF1">
    <property type="entry name" value="ATP-DEPENDENT HELICASE IRC3-RELATED"/>
    <property type="match status" value="1"/>
</dbReference>
<gene>
    <name evidence="3" type="ORF">ACFO3O_07025</name>
</gene>
<keyword evidence="1" id="KW-1133">Transmembrane helix</keyword>
<dbReference type="Proteomes" id="UP001596043">
    <property type="component" value="Unassembled WGS sequence"/>
</dbReference>
<dbReference type="Gene3D" id="3.40.50.300">
    <property type="entry name" value="P-loop containing nucleotide triphosphate hydrolases"/>
    <property type="match status" value="2"/>
</dbReference>
<protein>
    <submittedName>
        <fullName evidence="3">DEAD/DEAH box helicase family protein</fullName>
    </submittedName>
</protein>
<dbReference type="EMBL" id="JBHSFV010000003">
    <property type="protein sequence ID" value="MFC4633653.1"/>
    <property type="molecule type" value="Genomic_DNA"/>
</dbReference>
<feature type="domain" description="Helicase ATP-binding" evidence="2">
    <location>
        <begin position="25"/>
        <end position="187"/>
    </location>
</feature>
<dbReference type="Pfam" id="PF04851">
    <property type="entry name" value="ResIII"/>
    <property type="match status" value="1"/>
</dbReference>
<evidence type="ECO:0000313" key="3">
    <source>
        <dbReference type="EMBL" id="MFC4633653.1"/>
    </source>
</evidence>
<reference evidence="4" key="1">
    <citation type="journal article" date="2019" name="Int. J. Syst. Evol. Microbiol.">
        <title>The Global Catalogue of Microorganisms (GCM) 10K type strain sequencing project: providing services to taxonomists for standard genome sequencing and annotation.</title>
        <authorList>
            <consortium name="The Broad Institute Genomics Platform"/>
            <consortium name="The Broad Institute Genome Sequencing Center for Infectious Disease"/>
            <person name="Wu L."/>
            <person name="Ma J."/>
        </authorList>
    </citation>
    <scope>NUCLEOTIDE SEQUENCE [LARGE SCALE GENOMIC DNA]</scope>
    <source>
        <strain evidence="4">YJ-61-S</strain>
    </source>
</reference>
<feature type="transmembrane region" description="Helical" evidence="1">
    <location>
        <begin position="697"/>
        <end position="718"/>
    </location>
</feature>
<dbReference type="RefSeq" id="WP_379977872.1">
    <property type="nucleotide sequence ID" value="NZ_JBHSFV010000003.1"/>
</dbReference>
<dbReference type="InterPro" id="IPR027417">
    <property type="entry name" value="P-loop_NTPase"/>
</dbReference>
<comment type="caution">
    <text evidence="3">The sequence shown here is derived from an EMBL/GenBank/DDBJ whole genome shotgun (WGS) entry which is preliminary data.</text>
</comment>